<dbReference type="EMBL" id="QXJM01000039">
    <property type="protein sequence ID" value="RIE02515.1"/>
    <property type="molecule type" value="Genomic_DNA"/>
</dbReference>
<keyword evidence="3" id="KW-1133">Transmembrane helix</keyword>
<name>A0A398CJI7_9BACL</name>
<dbReference type="GO" id="GO:0016020">
    <property type="term" value="C:membrane"/>
    <property type="evidence" value="ECO:0007669"/>
    <property type="project" value="InterPro"/>
</dbReference>
<protein>
    <submittedName>
        <fullName evidence="4">Spore germination protein</fullName>
    </submittedName>
</protein>
<dbReference type="PANTHER" id="PTHR22550">
    <property type="entry name" value="SPORE GERMINATION PROTEIN"/>
    <property type="match status" value="1"/>
</dbReference>
<keyword evidence="3" id="KW-0812">Transmembrane</keyword>
<dbReference type="RefSeq" id="WP_119150555.1">
    <property type="nucleotide sequence ID" value="NZ_QXJM01000039.1"/>
</dbReference>
<accession>A0A398CJI7</accession>
<evidence type="ECO:0000313" key="5">
    <source>
        <dbReference type="Proteomes" id="UP000266340"/>
    </source>
</evidence>
<feature type="transmembrane region" description="Helical" evidence="3">
    <location>
        <begin position="247"/>
        <end position="268"/>
    </location>
</feature>
<evidence type="ECO:0000256" key="3">
    <source>
        <dbReference type="SAM" id="Phobius"/>
    </source>
</evidence>
<dbReference type="InterPro" id="IPR004995">
    <property type="entry name" value="Spore_Ger"/>
</dbReference>
<feature type="transmembrane region" description="Helical" evidence="3">
    <location>
        <begin position="157"/>
        <end position="179"/>
    </location>
</feature>
<evidence type="ECO:0000256" key="2">
    <source>
        <dbReference type="ARBA" id="ARBA00023136"/>
    </source>
</evidence>
<proteinExistence type="inferred from homology"/>
<dbReference type="InterPro" id="IPR050768">
    <property type="entry name" value="UPF0353/GerABKA_families"/>
</dbReference>
<comment type="caution">
    <text evidence="4">The sequence shown here is derived from an EMBL/GenBank/DDBJ whole genome shotgun (WGS) entry which is preliminary data.</text>
</comment>
<feature type="transmembrane region" description="Helical" evidence="3">
    <location>
        <begin position="280"/>
        <end position="309"/>
    </location>
</feature>
<keyword evidence="5" id="KW-1185">Reference proteome</keyword>
<dbReference type="GO" id="GO:0009847">
    <property type="term" value="P:spore germination"/>
    <property type="evidence" value="ECO:0007669"/>
    <property type="project" value="InterPro"/>
</dbReference>
<gene>
    <name evidence="4" type="ORF">D3H35_17650</name>
</gene>
<sequence length="357" mass="39672">MPQNEKTVRGPQDAFVEDIWTNLSLIRQRIKTTDLKVDSFELGTESKTLVLLLYMKSKCEPRLVKEVGAKLNGIHVEGLFGSNMVEEYLDTNKFSPFPQSQYTERPDAAITALIEGKVVILVNGTPNQLILPASLVAFLQAAEDYYQRFFFSSWIRLIRYLFFAVSLILPSAYVAITTFHPEMIPVSLLISVASSRDLVPFPAVFEAFAMELTFEVLREAGQRIPAAMGQTISIVGALVIGEAAVQAGIVSAPMVIVVSLTGISSFIIPHFELNLAVRLLRFSLLILAGMFGLLGLLIGIILILTHLIALEPFGVPYLSPLVPLDRLKLGDVLIRLPWTTMMKLKQRQQQKQKQNAE</sequence>
<dbReference type="PANTHER" id="PTHR22550:SF5">
    <property type="entry name" value="LEUCINE ZIPPER PROTEIN 4"/>
    <property type="match status" value="1"/>
</dbReference>
<dbReference type="Pfam" id="PF03323">
    <property type="entry name" value="GerA"/>
    <property type="match status" value="1"/>
</dbReference>
<dbReference type="AlphaFoldDB" id="A0A398CJI7"/>
<reference evidence="4 5" key="1">
    <citation type="submission" date="2018-09" db="EMBL/GenBank/DDBJ databases">
        <title>Cohnella cavernae sp. nov., isolated from a karst cave.</title>
        <authorList>
            <person name="Zhu H."/>
        </authorList>
    </citation>
    <scope>NUCLEOTIDE SEQUENCE [LARGE SCALE GENOMIC DNA]</scope>
    <source>
        <strain evidence="4 5">K2E09-144</strain>
    </source>
</reference>
<dbReference type="Proteomes" id="UP000266340">
    <property type="component" value="Unassembled WGS sequence"/>
</dbReference>
<keyword evidence="2 3" id="KW-0472">Membrane</keyword>
<organism evidence="4 5">
    <name type="scientific">Cohnella faecalis</name>
    <dbReference type="NCBI Taxonomy" id="2315694"/>
    <lineage>
        <taxon>Bacteria</taxon>
        <taxon>Bacillati</taxon>
        <taxon>Bacillota</taxon>
        <taxon>Bacilli</taxon>
        <taxon>Bacillales</taxon>
        <taxon>Paenibacillaceae</taxon>
        <taxon>Cohnella</taxon>
    </lineage>
</organism>
<evidence type="ECO:0000256" key="1">
    <source>
        <dbReference type="ARBA" id="ARBA00005278"/>
    </source>
</evidence>
<evidence type="ECO:0000313" key="4">
    <source>
        <dbReference type="EMBL" id="RIE02515.1"/>
    </source>
</evidence>
<comment type="similarity">
    <text evidence="1">Belongs to the GerABKA family.</text>
</comment>